<dbReference type="GO" id="GO:0007165">
    <property type="term" value="P:signal transduction"/>
    <property type="evidence" value="ECO:0007669"/>
    <property type="project" value="UniProtKB-KW"/>
</dbReference>
<keyword evidence="2 8" id="KW-1003">Cell membrane</keyword>
<dbReference type="GO" id="GO:0008049">
    <property type="term" value="P:male courtship behavior"/>
    <property type="evidence" value="ECO:0007669"/>
    <property type="project" value="TreeGrafter"/>
</dbReference>
<keyword evidence="3 8" id="KW-0812">Transmembrane</keyword>
<keyword evidence="4 8" id="KW-1133">Transmembrane helix</keyword>
<evidence type="ECO:0000256" key="6">
    <source>
        <dbReference type="ARBA" id="ARBA00023170"/>
    </source>
</evidence>
<feature type="transmembrane region" description="Helical" evidence="8">
    <location>
        <begin position="154"/>
        <end position="173"/>
    </location>
</feature>
<dbReference type="EMBL" id="KZ149950">
    <property type="protein sequence ID" value="PZC76648.1"/>
    <property type="molecule type" value="Genomic_DNA"/>
</dbReference>
<evidence type="ECO:0000313" key="9">
    <source>
        <dbReference type="EMBL" id="PZC76648.1"/>
    </source>
</evidence>
<feature type="transmembrane region" description="Helical" evidence="8">
    <location>
        <begin position="91"/>
        <end position="116"/>
    </location>
</feature>
<reference evidence="9 10" key="1">
    <citation type="journal article" date="2017" name="BMC Biol.">
        <title>Genomic innovations, transcriptional plasticity and gene loss underlying the evolution and divergence of two highly polyphagous and invasive Helicoverpa pest species.</title>
        <authorList>
            <person name="Pearce S.L."/>
            <person name="Clarke D.F."/>
            <person name="East P.D."/>
            <person name="Elfekih S."/>
            <person name="Gordon K.H."/>
            <person name="Jermiin L.S."/>
            <person name="McGaughran A."/>
            <person name="Oakeshott J.G."/>
            <person name="Papanikolaou A."/>
            <person name="Perera O.P."/>
            <person name="Rane R.V."/>
            <person name="Richards S."/>
            <person name="Tay W.T."/>
            <person name="Walsh T.K."/>
            <person name="Anderson A."/>
            <person name="Anderson C.J."/>
            <person name="Asgari S."/>
            <person name="Board P.G."/>
            <person name="Bretschneider A."/>
            <person name="Campbell P.M."/>
            <person name="Chertemps T."/>
            <person name="Christeller J.T."/>
            <person name="Coppin C.W."/>
            <person name="Downes S.J."/>
            <person name="Duan G."/>
            <person name="Farnsworth C.A."/>
            <person name="Good R.T."/>
            <person name="Han L.B."/>
            <person name="Han Y.C."/>
            <person name="Hatje K."/>
            <person name="Horne I."/>
            <person name="Huang Y.P."/>
            <person name="Hughes D.S."/>
            <person name="Jacquin-Joly E."/>
            <person name="James W."/>
            <person name="Jhangiani S."/>
            <person name="Kollmar M."/>
            <person name="Kuwar S.S."/>
            <person name="Li S."/>
            <person name="Liu N.Y."/>
            <person name="Maibeche M.T."/>
            <person name="Miller J.R."/>
            <person name="Montagne N."/>
            <person name="Perry T."/>
            <person name="Qu J."/>
            <person name="Song S.V."/>
            <person name="Sutton G.G."/>
            <person name="Vogel H."/>
            <person name="Walenz B.P."/>
            <person name="Xu W."/>
            <person name="Zhang H.J."/>
            <person name="Zou Z."/>
            <person name="Batterham P."/>
            <person name="Edwards O.R."/>
            <person name="Feyereisen R."/>
            <person name="Gibbs R.A."/>
            <person name="Heckel D.G."/>
            <person name="McGrath A."/>
            <person name="Robin C."/>
            <person name="Scherer S.E."/>
            <person name="Worley K.C."/>
            <person name="Wu Y.D."/>
        </authorList>
    </citation>
    <scope>NUCLEOTIDE SEQUENCE [LARGE SCALE GENOMIC DNA]</scope>
    <source>
        <strain evidence="9">Harm_GR_Male_#8</strain>
        <tissue evidence="9">Whole organism</tissue>
    </source>
</reference>
<dbReference type="GO" id="GO:0043025">
    <property type="term" value="C:neuronal cell body"/>
    <property type="evidence" value="ECO:0007669"/>
    <property type="project" value="TreeGrafter"/>
</dbReference>
<evidence type="ECO:0000256" key="1">
    <source>
        <dbReference type="ARBA" id="ARBA00004651"/>
    </source>
</evidence>
<keyword evidence="7 8" id="KW-0807">Transducer</keyword>
<comment type="similarity">
    <text evidence="8">Belongs to the insect chemoreceptor superfamily. Gustatory receptor (GR) family.</text>
</comment>
<dbReference type="PANTHER" id="PTHR21143">
    <property type="entry name" value="INVERTEBRATE GUSTATORY RECEPTOR"/>
    <property type="match status" value="1"/>
</dbReference>
<feature type="transmembrane region" description="Helical" evidence="8">
    <location>
        <begin position="282"/>
        <end position="302"/>
    </location>
</feature>
<feature type="transmembrane region" description="Helical" evidence="8">
    <location>
        <begin position="314"/>
        <end position="334"/>
    </location>
</feature>
<dbReference type="Pfam" id="PF08395">
    <property type="entry name" value="7tm_7"/>
    <property type="match status" value="1"/>
</dbReference>
<feature type="transmembrane region" description="Helical" evidence="8">
    <location>
        <begin position="392"/>
        <end position="411"/>
    </location>
</feature>
<accession>A0A2W1BNW4</accession>
<feature type="transmembrane region" description="Helical" evidence="8">
    <location>
        <begin position="67"/>
        <end position="85"/>
    </location>
</feature>
<dbReference type="GO" id="GO:0030424">
    <property type="term" value="C:axon"/>
    <property type="evidence" value="ECO:0007669"/>
    <property type="project" value="TreeGrafter"/>
</dbReference>
<proteinExistence type="inferred from homology"/>
<dbReference type="PANTHER" id="PTHR21143:SF133">
    <property type="entry name" value="GUSTATORY AND PHEROMONE RECEPTOR 32A-RELATED"/>
    <property type="match status" value="1"/>
</dbReference>
<evidence type="ECO:0000313" key="10">
    <source>
        <dbReference type="Proteomes" id="UP000249218"/>
    </source>
</evidence>
<dbReference type="Proteomes" id="UP000249218">
    <property type="component" value="Unassembled WGS sequence"/>
</dbReference>
<keyword evidence="10" id="KW-1185">Reference proteome</keyword>
<comment type="function">
    <text evidence="8">Gustatory receptor which mediates acceptance or avoidance behavior, depending on its substrates.</text>
</comment>
<evidence type="ECO:0000256" key="2">
    <source>
        <dbReference type="ARBA" id="ARBA00022475"/>
    </source>
</evidence>
<evidence type="ECO:0000256" key="4">
    <source>
        <dbReference type="ARBA" id="ARBA00022989"/>
    </source>
</evidence>
<dbReference type="GO" id="GO:0007635">
    <property type="term" value="P:chemosensory behavior"/>
    <property type="evidence" value="ECO:0007669"/>
    <property type="project" value="TreeGrafter"/>
</dbReference>
<gene>
    <name evidence="9" type="primary">HaOG200769</name>
    <name evidence="9" type="ORF">B5X24_HaOG200769</name>
</gene>
<dbReference type="GO" id="GO:0050909">
    <property type="term" value="P:sensory perception of taste"/>
    <property type="evidence" value="ECO:0007669"/>
    <property type="project" value="InterPro"/>
</dbReference>
<dbReference type="AlphaFoldDB" id="A0A2W1BNW4"/>
<keyword evidence="5 8" id="KW-0472">Membrane</keyword>
<dbReference type="GO" id="GO:0005886">
    <property type="term" value="C:plasma membrane"/>
    <property type="evidence" value="ECO:0007669"/>
    <property type="project" value="UniProtKB-SubCell"/>
</dbReference>
<sequence>MENNMTEEKNQENKQNMEYSEENECKIKIQKVMYTVKPVTVLEYCFAMFKYNFCDGQLQPTKTGMKIYSSLCIIVYALVFFRFFFMPAVGYPYITLVPPICAFIHYVISSFIAFFLSGSKAYICIFTTIAKLDQLLQVDIVKDFYKKSRSRTNILVFIAVSIHALNCFLEIIGDLKEYVMTLTSFHLFFTQRIELASFFNCVAMVTDRLNVVNKFLDTFVTEQDKKDITVFIVKERKKESKETLNFIGRASENNVKIRDLAAIYDILGRTCMMINKAYNFSLLMILTNSLAFILITFWQALSFYQSQEMDSSDLIYMAVWCMSTISNLIALAFGCERLLRARNKTRILVNKIVMDYDLPRSMRVQAKAFMELVEVWPLHIYIYDMFSVDITLILKFISVATTYLIVIIQISHLI</sequence>
<organism evidence="9 10">
    <name type="scientific">Helicoverpa armigera</name>
    <name type="common">Cotton bollworm</name>
    <name type="synonym">Heliothis armigera</name>
    <dbReference type="NCBI Taxonomy" id="29058"/>
    <lineage>
        <taxon>Eukaryota</taxon>
        <taxon>Metazoa</taxon>
        <taxon>Ecdysozoa</taxon>
        <taxon>Arthropoda</taxon>
        <taxon>Hexapoda</taxon>
        <taxon>Insecta</taxon>
        <taxon>Pterygota</taxon>
        <taxon>Neoptera</taxon>
        <taxon>Endopterygota</taxon>
        <taxon>Lepidoptera</taxon>
        <taxon>Glossata</taxon>
        <taxon>Ditrysia</taxon>
        <taxon>Noctuoidea</taxon>
        <taxon>Noctuidae</taxon>
        <taxon>Heliothinae</taxon>
        <taxon>Helicoverpa</taxon>
    </lineage>
</organism>
<dbReference type="OrthoDB" id="7354650at2759"/>
<evidence type="ECO:0000256" key="8">
    <source>
        <dbReference type="RuleBase" id="RU363108"/>
    </source>
</evidence>
<keyword evidence="6 8" id="KW-0675">Receptor</keyword>
<dbReference type="GO" id="GO:0030425">
    <property type="term" value="C:dendrite"/>
    <property type="evidence" value="ECO:0007669"/>
    <property type="project" value="TreeGrafter"/>
</dbReference>
<evidence type="ECO:0000256" key="3">
    <source>
        <dbReference type="ARBA" id="ARBA00022692"/>
    </source>
</evidence>
<name>A0A2W1BNW4_HELAM</name>
<protein>
    <recommendedName>
        <fullName evidence="8">Gustatory receptor</fullName>
    </recommendedName>
</protein>
<feature type="transmembrane region" description="Helical" evidence="8">
    <location>
        <begin position="185"/>
        <end position="205"/>
    </location>
</feature>
<evidence type="ECO:0000256" key="7">
    <source>
        <dbReference type="ARBA" id="ARBA00023224"/>
    </source>
</evidence>
<evidence type="ECO:0000256" key="5">
    <source>
        <dbReference type="ARBA" id="ARBA00023136"/>
    </source>
</evidence>
<comment type="subcellular location">
    <subcellularLocation>
        <location evidence="1 8">Cell membrane</location>
        <topology evidence="1 8">Multi-pass membrane protein</topology>
    </subcellularLocation>
</comment>
<dbReference type="InterPro" id="IPR013604">
    <property type="entry name" value="7TM_chemorcpt"/>
</dbReference>